<evidence type="ECO:0000313" key="8">
    <source>
        <dbReference type="EMBL" id="GAA4454310.1"/>
    </source>
</evidence>
<keyword evidence="6" id="KW-1133">Transmembrane helix</keyword>
<comment type="similarity">
    <text evidence="1">Belongs to the peptidase M20A family.</text>
</comment>
<evidence type="ECO:0000259" key="7">
    <source>
        <dbReference type="Pfam" id="PF07687"/>
    </source>
</evidence>
<dbReference type="InterPro" id="IPR036264">
    <property type="entry name" value="Bact_exopeptidase_dim_dom"/>
</dbReference>
<dbReference type="Pfam" id="PF01546">
    <property type="entry name" value="Peptidase_M20"/>
    <property type="match status" value="1"/>
</dbReference>
<dbReference type="PANTHER" id="PTHR45962">
    <property type="entry name" value="N-FATTY-ACYL-AMINO ACID SYNTHASE/HYDROLASE PM20D1"/>
    <property type="match status" value="1"/>
</dbReference>
<dbReference type="Gene3D" id="3.40.630.10">
    <property type="entry name" value="Zn peptidases"/>
    <property type="match status" value="1"/>
</dbReference>
<keyword evidence="5" id="KW-0862">Zinc</keyword>
<evidence type="ECO:0000256" key="3">
    <source>
        <dbReference type="ARBA" id="ARBA00022723"/>
    </source>
</evidence>
<dbReference type="Gene3D" id="3.30.70.360">
    <property type="match status" value="1"/>
</dbReference>
<dbReference type="PANTHER" id="PTHR45962:SF1">
    <property type="entry name" value="N-FATTY-ACYL-AMINO ACID SYNTHASE_HYDROLASE PM20D1"/>
    <property type="match status" value="1"/>
</dbReference>
<keyword evidence="2" id="KW-0645">Protease</keyword>
<dbReference type="InterPro" id="IPR047177">
    <property type="entry name" value="Pept_M20A"/>
</dbReference>
<keyword evidence="9" id="KW-1185">Reference proteome</keyword>
<comment type="caution">
    <text evidence="8">The sequence shown here is derived from an EMBL/GenBank/DDBJ whole genome shotgun (WGS) entry which is preliminary data.</text>
</comment>
<dbReference type="InterPro" id="IPR002933">
    <property type="entry name" value="Peptidase_M20"/>
</dbReference>
<keyword evidence="6" id="KW-0472">Membrane</keyword>
<dbReference type="Pfam" id="PF07687">
    <property type="entry name" value="M20_dimer"/>
    <property type="match status" value="1"/>
</dbReference>
<accession>A0ABP8MSV4</accession>
<feature type="domain" description="Peptidase M20 dimerisation" evidence="7">
    <location>
        <begin position="252"/>
        <end position="398"/>
    </location>
</feature>
<reference evidence="9" key="1">
    <citation type="journal article" date="2019" name="Int. J. Syst. Evol. Microbiol.">
        <title>The Global Catalogue of Microorganisms (GCM) 10K type strain sequencing project: providing services to taxonomists for standard genome sequencing and annotation.</title>
        <authorList>
            <consortium name="The Broad Institute Genomics Platform"/>
            <consortium name="The Broad Institute Genome Sequencing Center for Infectious Disease"/>
            <person name="Wu L."/>
            <person name="Ma J."/>
        </authorList>
    </citation>
    <scope>NUCLEOTIDE SEQUENCE [LARGE SCALE GENOMIC DNA]</scope>
    <source>
        <strain evidence="9">JCM 17759</strain>
    </source>
</reference>
<protein>
    <submittedName>
        <fullName evidence="8">M20 family peptidase</fullName>
    </submittedName>
</protein>
<evidence type="ECO:0000256" key="1">
    <source>
        <dbReference type="ARBA" id="ARBA00006247"/>
    </source>
</evidence>
<evidence type="ECO:0000256" key="6">
    <source>
        <dbReference type="SAM" id="Phobius"/>
    </source>
</evidence>
<dbReference type="PROSITE" id="PS00758">
    <property type="entry name" value="ARGE_DAPE_CPG2_1"/>
    <property type="match status" value="1"/>
</dbReference>
<dbReference type="Proteomes" id="UP001500840">
    <property type="component" value="Unassembled WGS sequence"/>
</dbReference>
<evidence type="ECO:0000256" key="4">
    <source>
        <dbReference type="ARBA" id="ARBA00022801"/>
    </source>
</evidence>
<dbReference type="RefSeq" id="WP_345322713.1">
    <property type="nucleotide sequence ID" value="NZ_BAABGA010000035.1"/>
</dbReference>
<dbReference type="InterPro" id="IPR011650">
    <property type="entry name" value="Peptidase_M20_dimer"/>
</dbReference>
<evidence type="ECO:0000256" key="5">
    <source>
        <dbReference type="ARBA" id="ARBA00022833"/>
    </source>
</evidence>
<keyword evidence="4" id="KW-0378">Hydrolase</keyword>
<dbReference type="SUPFAM" id="SSF53187">
    <property type="entry name" value="Zn-dependent exopeptidases"/>
    <property type="match status" value="1"/>
</dbReference>
<keyword evidence="6" id="KW-0812">Transmembrane</keyword>
<evidence type="ECO:0000313" key="9">
    <source>
        <dbReference type="Proteomes" id="UP001500840"/>
    </source>
</evidence>
<dbReference type="Gene3D" id="1.10.150.900">
    <property type="match status" value="1"/>
</dbReference>
<organism evidence="8 9">
    <name type="scientific">Novipirellula rosea</name>
    <dbReference type="NCBI Taxonomy" id="1031540"/>
    <lineage>
        <taxon>Bacteria</taxon>
        <taxon>Pseudomonadati</taxon>
        <taxon>Planctomycetota</taxon>
        <taxon>Planctomycetia</taxon>
        <taxon>Pirellulales</taxon>
        <taxon>Pirellulaceae</taxon>
        <taxon>Novipirellula</taxon>
    </lineage>
</organism>
<evidence type="ECO:0000256" key="2">
    <source>
        <dbReference type="ARBA" id="ARBA00022670"/>
    </source>
</evidence>
<dbReference type="SUPFAM" id="SSF55031">
    <property type="entry name" value="Bacterial exopeptidase dimerisation domain"/>
    <property type="match status" value="1"/>
</dbReference>
<dbReference type="InterPro" id="IPR001261">
    <property type="entry name" value="ArgE/DapE_CS"/>
</dbReference>
<dbReference type="EMBL" id="BAABGA010000035">
    <property type="protein sequence ID" value="GAA4454310.1"/>
    <property type="molecule type" value="Genomic_DNA"/>
</dbReference>
<sequence length="504" mass="56013">MNQLKKFARRSSYVLAGLLVMLLIVLGWNYLWFSSKQLQVVPAQQILWNNESLYKHFQGAIQIPTVSERPSTLTEDSPLFQFRDYLAETFPALHRPPFVRRTGVDFGDPLIPSVLLEWPGQDSSLPGILLMSHFDVVPIETNTRSEWTHEPFSGHIDGTFLWGRGTLDCKHGVMAILEAIDRHAADGFQPQRTIYVALGHDEELGGQNGNGKMAEWLRSHGRKLHMVLDEGGCIFTEFPGLDQPAALIGVAEKGMLNVQLSVEVSPTEIGHASMPPPETAVSILASAIDRVQASPFPARIDSGLRDTLRFLGPEMPSFNRRLAMANLWLTEPLIKNQLAGKPSSNALLRTTVAPTLIQGGVKANVLPQHATATLNLRLIPGDSIEEATEHLRQSIDDARVEVSPLPFGKAASRMSSTESIAFNDLHRTIREVYPEVAVAPFVLVGGTDSVHYSDFAADIYRFIPARIAERDTQRFHGIDERIALQDYTEIVRFFYQLILNQTGP</sequence>
<keyword evidence="3" id="KW-0479">Metal-binding</keyword>
<proteinExistence type="inferred from homology"/>
<name>A0ABP8MSV4_9BACT</name>
<gene>
    <name evidence="8" type="ORF">GCM10023156_26560</name>
</gene>
<feature type="transmembrane region" description="Helical" evidence="6">
    <location>
        <begin position="12"/>
        <end position="33"/>
    </location>
</feature>